<protein>
    <recommendedName>
        <fullName evidence="9">Paired domain-containing protein</fullName>
    </recommendedName>
</protein>
<keyword evidence="11" id="KW-1185">Reference proteome</keyword>
<dbReference type="PROSITE" id="PS51057">
    <property type="entry name" value="PAIRED_2"/>
    <property type="match status" value="1"/>
</dbReference>
<dbReference type="GO" id="GO:0030902">
    <property type="term" value="P:hindbrain development"/>
    <property type="evidence" value="ECO:0007669"/>
    <property type="project" value="UniProtKB-ARBA"/>
</dbReference>
<keyword evidence="2" id="KW-0217">Developmental protein</keyword>
<evidence type="ECO:0000256" key="6">
    <source>
        <dbReference type="ARBA" id="ARBA00023163"/>
    </source>
</evidence>
<dbReference type="InterPro" id="IPR043565">
    <property type="entry name" value="PAX_fam"/>
</dbReference>
<dbReference type="PRINTS" id="PR00027">
    <property type="entry name" value="PAIREDBOX"/>
</dbReference>
<feature type="domain" description="Paired" evidence="9">
    <location>
        <begin position="1"/>
        <end position="117"/>
    </location>
</feature>
<keyword evidence="3" id="KW-0563">Paired box</keyword>
<dbReference type="GeneTree" id="ENSGT00940000159137"/>
<dbReference type="Gene3D" id="1.10.10.10">
    <property type="entry name" value="Winged helix-like DNA-binding domain superfamily/Winged helix DNA-binding domain"/>
    <property type="match status" value="2"/>
</dbReference>
<reference evidence="10" key="1">
    <citation type="submission" date="2025-08" db="UniProtKB">
        <authorList>
            <consortium name="Ensembl"/>
        </authorList>
    </citation>
    <scope>IDENTIFICATION</scope>
</reference>
<name>A0A8P4G984_DICLA</name>
<keyword evidence="7" id="KW-0539">Nucleus</keyword>
<evidence type="ECO:0000256" key="5">
    <source>
        <dbReference type="ARBA" id="ARBA00023125"/>
    </source>
</evidence>
<dbReference type="GO" id="GO:0000981">
    <property type="term" value="F:DNA-binding transcription factor activity, RNA polymerase II-specific"/>
    <property type="evidence" value="ECO:0007669"/>
    <property type="project" value="TreeGrafter"/>
</dbReference>
<dbReference type="InterPro" id="IPR001523">
    <property type="entry name" value="Paired_dom"/>
</dbReference>
<dbReference type="GO" id="GO:0009952">
    <property type="term" value="P:anterior/posterior pattern specification"/>
    <property type="evidence" value="ECO:0007669"/>
    <property type="project" value="UniProtKB-ARBA"/>
</dbReference>
<keyword evidence="5" id="KW-0238">DNA-binding</keyword>
<keyword evidence="8" id="KW-0812">Transmembrane</keyword>
<evidence type="ECO:0000313" key="10">
    <source>
        <dbReference type="Ensembl" id="ENSDLAP00005068692.1"/>
    </source>
</evidence>
<dbReference type="PANTHER" id="PTHR45636">
    <property type="entry name" value="PAIRED BOX PROTEIN PAX-6-RELATED-RELATED"/>
    <property type="match status" value="1"/>
</dbReference>
<keyword evidence="6" id="KW-0804">Transcription</keyword>
<dbReference type="InterPro" id="IPR043182">
    <property type="entry name" value="PAIRED_DNA-bd_dom"/>
</dbReference>
<dbReference type="GO" id="GO:0000978">
    <property type="term" value="F:RNA polymerase II cis-regulatory region sequence-specific DNA binding"/>
    <property type="evidence" value="ECO:0007669"/>
    <property type="project" value="TreeGrafter"/>
</dbReference>
<dbReference type="SMART" id="SM00351">
    <property type="entry name" value="PAX"/>
    <property type="match status" value="1"/>
</dbReference>
<evidence type="ECO:0000313" key="11">
    <source>
        <dbReference type="Proteomes" id="UP000694389"/>
    </source>
</evidence>
<dbReference type="SUPFAM" id="SSF46689">
    <property type="entry name" value="Homeodomain-like"/>
    <property type="match status" value="1"/>
</dbReference>
<feature type="transmembrane region" description="Helical" evidence="8">
    <location>
        <begin position="339"/>
        <end position="357"/>
    </location>
</feature>
<dbReference type="AlphaFoldDB" id="A0A8P4G984"/>
<dbReference type="Pfam" id="PF00292">
    <property type="entry name" value="PAX"/>
    <property type="match status" value="1"/>
</dbReference>
<keyword evidence="4" id="KW-0805">Transcription regulation</keyword>
<dbReference type="InterPro" id="IPR009057">
    <property type="entry name" value="Homeodomain-like_sf"/>
</dbReference>
<keyword evidence="8" id="KW-0472">Membrane</keyword>
<evidence type="ECO:0000256" key="4">
    <source>
        <dbReference type="ARBA" id="ARBA00023015"/>
    </source>
</evidence>
<dbReference type="PROSITE" id="PS00034">
    <property type="entry name" value="PAIRED_1"/>
    <property type="match status" value="1"/>
</dbReference>
<dbReference type="Ensembl" id="ENSDLAT00005073431.1">
    <property type="protein sequence ID" value="ENSDLAP00005068692.1"/>
    <property type="gene ID" value="ENSDLAG00005013711.2"/>
</dbReference>
<dbReference type="GO" id="GO:0005634">
    <property type="term" value="C:nucleus"/>
    <property type="evidence" value="ECO:0007669"/>
    <property type="project" value="UniProtKB-SubCell"/>
</dbReference>
<evidence type="ECO:0000256" key="2">
    <source>
        <dbReference type="ARBA" id="ARBA00022473"/>
    </source>
</evidence>
<dbReference type="InterPro" id="IPR036388">
    <property type="entry name" value="WH-like_DNA-bd_sf"/>
</dbReference>
<proteinExistence type="predicted"/>
<evidence type="ECO:0000259" key="9">
    <source>
        <dbReference type="PROSITE" id="PS51057"/>
    </source>
</evidence>
<dbReference type="Proteomes" id="UP000694389">
    <property type="component" value="Unassembled WGS sequence"/>
</dbReference>
<sequence length="358" mass="39007">MFVNGRPLPNAVRLRIVELAQLGMRPCDISRQLRVSHGCVSKILARYNDTGSILPGAIGGSKPRVTTPAVVKSIRDYKQDDPGIFAWEIRDRLLSDGVCDKYNVPSVSSISRILRNKIGTLSQPYESSKPAPAQLQYGHVYPYSSYTGPAVTHTGARVGGGPAGHVGLPRSWHNILGIRAFMDPTALSGSDAHAAKMEDWTSMTSMRAFPSGISAVEKTNNEPDLKYPQQTSSSLPGYVSACAYSPPNQYGVYGGPAANYMSTGHHWQPQSCSLSPSLTQSQARPGPAAPLEAADFHTAASFKLPQRDGETESDTCCVFFFSFYFSFVSRVGLLISEFLFFKNVKFLLVLMLILVFLL</sequence>
<gene>
    <name evidence="10" type="primary">pax1b</name>
</gene>
<evidence type="ECO:0000256" key="7">
    <source>
        <dbReference type="ARBA" id="ARBA00023242"/>
    </source>
</evidence>
<keyword evidence="8" id="KW-1133">Transmembrane helix</keyword>
<dbReference type="GO" id="GO:0048593">
    <property type="term" value="P:camera-type eye morphogenesis"/>
    <property type="evidence" value="ECO:0007669"/>
    <property type="project" value="UniProtKB-ARBA"/>
</dbReference>
<evidence type="ECO:0000256" key="1">
    <source>
        <dbReference type="ARBA" id="ARBA00004123"/>
    </source>
</evidence>
<reference evidence="10" key="2">
    <citation type="submission" date="2025-09" db="UniProtKB">
        <authorList>
            <consortium name="Ensembl"/>
        </authorList>
    </citation>
    <scope>IDENTIFICATION</scope>
</reference>
<organism evidence="10 11">
    <name type="scientific">Dicentrarchus labrax</name>
    <name type="common">European seabass</name>
    <name type="synonym">Morone labrax</name>
    <dbReference type="NCBI Taxonomy" id="13489"/>
    <lineage>
        <taxon>Eukaryota</taxon>
        <taxon>Metazoa</taxon>
        <taxon>Chordata</taxon>
        <taxon>Craniata</taxon>
        <taxon>Vertebrata</taxon>
        <taxon>Euteleostomi</taxon>
        <taxon>Actinopterygii</taxon>
        <taxon>Neopterygii</taxon>
        <taxon>Teleostei</taxon>
        <taxon>Neoteleostei</taxon>
        <taxon>Acanthomorphata</taxon>
        <taxon>Eupercaria</taxon>
        <taxon>Moronidae</taxon>
        <taxon>Dicentrarchus</taxon>
    </lineage>
</organism>
<dbReference type="CDD" id="cd00131">
    <property type="entry name" value="PAX"/>
    <property type="match status" value="1"/>
</dbReference>
<evidence type="ECO:0000256" key="8">
    <source>
        <dbReference type="SAM" id="Phobius"/>
    </source>
</evidence>
<dbReference type="FunFam" id="1.10.10.10:FF:000003">
    <property type="entry name" value="Paired box protein Pax-6"/>
    <property type="match status" value="1"/>
</dbReference>
<comment type="subcellular location">
    <subcellularLocation>
        <location evidence="1">Nucleus</location>
    </subcellularLocation>
</comment>
<evidence type="ECO:0000256" key="3">
    <source>
        <dbReference type="ARBA" id="ARBA00022724"/>
    </source>
</evidence>
<accession>A0A8P4G984</accession>
<dbReference type="PANTHER" id="PTHR45636:SF16">
    <property type="entry name" value="PAIRED BOX POX-MESO PROTEIN"/>
    <property type="match status" value="1"/>
</dbReference>